<evidence type="ECO:0000256" key="4">
    <source>
        <dbReference type="ARBA" id="ARBA00022989"/>
    </source>
</evidence>
<organism evidence="8 9">
    <name type="scientific">Helicobacter canis</name>
    <dbReference type="NCBI Taxonomy" id="29419"/>
    <lineage>
        <taxon>Bacteria</taxon>
        <taxon>Pseudomonadati</taxon>
        <taxon>Campylobacterota</taxon>
        <taxon>Epsilonproteobacteria</taxon>
        <taxon>Campylobacterales</taxon>
        <taxon>Helicobacteraceae</taxon>
        <taxon>Helicobacter</taxon>
    </lineage>
</organism>
<feature type="transmembrane region" description="Helical" evidence="6">
    <location>
        <begin position="283"/>
        <end position="302"/>
    </location>
</feature>
<reference evidence="8 9" key="1">
    <citation type="submission" date="2018-06" db="EMBL/GenBank/DDBJ databases">
        <authorList>
            <consortium name="Pathogen Informatics"/>
            <person name="Doyle S."/>
        </authorList>
    </citation>
    <scope>NUCLEOTIDE SEQUENCE [LARGE SCALE GENOMIC DNA]</scope>
    <source>
        <strain evidence="8 9">NCTC12410</strain>
    </source>
</reference>
<dbReference type="OrthoDB" id="5328981at2"/>
<feature type="transmembrane region" description="Helical" evidence="6">
    <location>
        <begin position="187"/>
        <end position="208"/>
    </location>
</feature>
<evidence type="ECO:0000256" key="2">
    <source>
        <dbReference type="ARBA" id="ARBA00022475"/>
    </source>
</evidence>
<dbReference type="GO" id="GO:0140359">
    <property type="term" value="F:ABC-type transporter activity"/>
    <property type="evidence" value="ECO:0007669"/>
    <property type="project" value="InterPro"/>
</dbReference>
<feature type="transmembrane region" description="Helical" evidence="6">
    <location>
        <begin position="20"/>
        <end position="41"/>
    </location>
</feature>
<feature type="transmembrane region" description="Helical" evidence="6">
    <location>
        <begin position="220"/>
        <end position="240"/>
    </location>
</feature>
<dbReference type="InterPro" id="IPR013525">
    <property type="entry name" value="ABC2_TM"/>
</dbReference>
<feature type="transmembrane region" description="Helical" evidence="6">
    <location>
        <begin position="252"/>
        <end position="277"/>
    </location>
</feature>
<evidence type="ECO:0000259" key="7">
    <source>
        <dbReference type="Pfam" id="PF12698"/>
    </source>
</evidence>
<accession>A0A377J1J8</accession>
<evidence type="ECO:0000256" key="1">
    <source>
        <dbReference type="ARBA" id="ARBA00004651"/>
    </source>
</evidence>
<sequence length="393" mass="43935">MQAYFFKKLRQFWLYLSRHIVLLLIYVVLPLLLAWFIYAVFMASLPRDLAIGAVDFDKSPSSKEALFMIDSSAAVHIRHIYPSIEAAKQDLATSAIYALVVIPHSYESNLKRSINAQITLYYNAQFVLIGKSIATALTQVVGTLNAKQWSAKNLIKDENLQLAISKSMPIFSQIIPLYNASNNYAQFMLTLLLPCMLQILSALAMIHLLKNRPTSVSSVFMRYGFNTLVFGFWGVCMLTLLQNLGYELRGSFLLLVAGTLLLVACVNAVVVFVQSILLDMKKAIGFVAIYTAPSLAFAGVTYPQASMNFFALFWSKFLPISYYMELYIQQANYGGSVGFGLGIMGEMLWFLLFLALGVMIYHLRLFSSNPIIKSLSKSPSKSLSKPFGKRSAL</sequence>
<evidence type="ECO:0000313" key="8">
    <source>
        <dbReference type="EMBL" id="STO96341.1"/>
    </source>
</evidence>
<comment type="subcellular location">
    <subcellularLocation>
        <location evidence="1">Cell membrane</location>
        <topology evidence="1">Multi-pass membrane protein</topology>
    </subcellularLocation>
</comment>
<keyword evidence="2" id="KW-1003">Cell membrane</keyword>
<name>A0A377J1J8_9HELI</name>
<dbReference type="GO" id="GO:0005886">
    <property type="term" value="C:plasma membrane"/>
    <property type="evidence" value="ECO:0007669"/>
    <property type="project" value="UniProtKB-SubCell"/>
</dbReference>
<proteinExistence type="predicted"/>
<dbReference type="PANTHER" id="PTHR30294:SF47">
    <property type="entry name" value="INNER MEMBRANE TRANSPORT PERMEASE YHHJ"/>
    <property type="match status" value="1"/>
</dbReference>
<keyword evidence="3 6" id="KW-0812">Transmembrane</keyword>
<gene>
    <name evidence="8" type="ORF">NCTC12410_00150</name>
</gene>
<dbReference type="EMBL" id="UGHV01000001">
    <property type="protein sequence ID" value="STO96341.1"/>
    <property type="molecule type" value="Genomic_DNA"/>
</dbReference>
<dbReference type="AlphaFoldDB" id="A0A377J1J8"/>
<evidence type="ECO:0000256" key="3">
    <source>
        <dbReference type="ARBA" id="ARBA00022692"/>
    </source>
</evidence>
<protein>
    <submittedName>
        <fullName evidence="8">ABC-2 type transport system permease</fullName>
    </submittedName>
</protein>
<dbReference type="InterPro" id="IPR051449">
    <property type="entry name" value="ABC-2_transporter_component"/>
</dbReference>
<feature type="domain" description="ABC-2 type transporter transmembrane" evidence="7">
    <location>
        <begin position="22"/>
        <end position="356"/>
    </location>
</feature>
<dbReference type="Gene3D" id="3.40.1710.10">
    <property type="entry name" value="abc type-2 transporter like domain"/>
    <property type="match status" value="1"/>
</dbReference>
<dbReference type="PANTHER" id="PTHR30294">
    <property type="entry name" value="MEMBRANE COMPONENT OF ABC TRANSPORTER YHHJ-RELATED"/>
    <property type="match status" value="1"/>
</dbReference>
<feature type="transmembrane region" description="Helical" evidence="6">
    <location>
        <begin position="348"/>
        <end position="367"/>
    </location>
</feature>
<evidence type="ECO:0000256" key="6">
    <source>
        <dbReference type="SAM" id="Phobius"/>
    </source>
</evidence>
<dbReference type="Pfam" id="PF12698">
    <property type="entry name" value="ABC2_membrane_3"/>
    <property type="match status" value="1"/>
</dbReference>
<evidence type="ECO:0000256" key="5">
    <source>
        <dbReference type="ARBA" id="ARBA00023136"/>
    </source>
</evidence>
<dbReference type="RefSeq" id="WP_115010684.1">
    <property type="nucleotide sequence ID" value="NZ_UGHV01000001.1"/>
</dbReference>
<keyword evidence="5 6" id="KW-0472">Membrane</keyword>
<evidence type="ECO:0000313" key="9">
    <source>
        <dbReference type="Proteomes" id="UP000254841"/>
    </source>
</evidence>
<keyword evidence="4 6" id="KW-1133">Transmembrane helix</keyword>
<dbReference type="Proteomes" id="UP000254841">
    <property type="component" value="Unassembled WGS sequence"/>
</dbReference>